<reference evidence="1 2" key="1">
    <citation type="submission" date="2022-06" db="EMBL/GenBank/DDBJ databases">
        <title>Isolation of gut microbiota from human fecal samples.</title>
        <authorList>
            <person name="Pamer E.G."/>
            <person name="Barat B."/>
            <person name="Waligurski E."/>
            <person name="Medina S."/>
            <person name="Paddock L."/>
            <person name="Mostad J."/>
        </authorList>
    </citation>
    <scope>NUCLEOTIDE SEQUENCE [LARGE SCALE GENOMIC DNA]</scope>
    <source>
        <strain evidence="1 2">DFI.7.95</strain>
    </source>
</reference>
<protein>
    <recommendedName>
        <fullName evidence="3">Glycosyltransferase family 2 protein</fullName>
    </recommendedName>
</protein>
<evidence type="ECO:0000313" key="1">
    <source>
        <dbReference type="EMBL" id="MCQ4925909.1"/>
    </source>
</evidence>
<proteinExistence type="predicted"/>
<dbReference type="EMBL" id="JANGAC010000110">
    <property type="protein sequence ID" value="MCQ4925909.1"/>
    <property type="molecule type" value="Genomic_DNA"/>
</dbReference>
<accession>A0ABT1SHD7</accession>
<organism evidence="1 2">
    <name type="scientific">Tissierella carlieri</name>
    <dbReference type="NCBI Taxonomy" id="689904"/>
    <lineage>
        <taxon>Bacteria</taxon>
        <taxon>Bacillati</taxon>
        <taxon>Bacillota</taxon>
        <taxon>Tissierellia</taxon>
        <taxon>Tissierellales</taxon>
        <taxon>Tissierellaceae</taxon>
        <taxon>Tissierella</taxon>
    </lineage>
</organism>
<evidence type="ECO:0008006" key="3">
    <source>
        <dbReference type="Google" id="ProtNLM"/>
    </source>
</evidence>
<keyword evidence="2" id="KW-1185">Reference proteome</keyword>
<evidence type="ECO:0000313" key="2">
    <source>
        <dbReference type="Proteomes" id="UP001524478"/>
    </source>
</evidence>
<dbReference type="Proteomes" id="UP001524478">
    <property type="component" value="Unassembled WGS sequence"/>
</dbReference>
<gene>
    <name evidence="1" type="ORF">NE686_22705</name>
</gene>
<name>A0ABT1SHD7_9FIRM</name>
<dbReference type="RefSeq" id="WP_256313200.1">
    <property type="nucleotide sequence ID" value="NZ_JANGAC010000110.1"/>
</dbReference>
<comment type="caution">
    <text evidence="1">The sequence shown here is derived from an EMBL/GenBank/DDBJ whole genome shotgun (WGS) entry which is preliminary data.</text>
</comment>
<sequence length="60" mass="7099">IGCVEGAFFVMRQIRNLFNEFCLRCLLQYAKARPAMRDGLYIRLYRRIAAAAYLPQKDRK</sequence>
<feature type="non-terminal residue" evidence="1">
    <location>
        <position position="1"/>
    </location>
</feature>